<dbReference type="GO" id="GO:0031956">
    <property type="term" value="F:medium-chain fatty acid-CoA ligase activity"/>
    <property type="evidence" value="ECO:0007669"/>
    <property type="project" value="TreeGrafter"/>
</dbReference>
<dbReference type="SUPFAM" id="SSF56801">
    <property type="entry name" value="Acetyl-CoA synthetase-like"/>
    <property type="match status" value="1"/>
</dbReference>
<dbReference type="AlphaFoldDB" id="A0AAP2DNM7"/>
<evidence type="ECO:0000313" key="5">
    <source>
        <dbReference type="Proteomes" id="UP001319200"/>
    </source>
</evidence>
<dbReference type="Gene3D" id="3.40.50.12780">
    <property type="entry name" value="N-terminal domain of ligase-like"/>
    <property type="match status" value="1"/>
</dbReference>
<dbReference type="PANTHER" id="PTHR43201:SF5">
    <property type="entry name" value="MEDIUM-CHAIN ACYL-COA LIGASE ACSF2, MITOCHONDRIAL"/>
    <property type="match status" value="1"/>
</dbReference>
<dbReference type="InterPro" id="IPR045851">
    <property type="entry name" value="AMP-bd_C_sf"/>
</dbReference>
<evidence type="ECO:0000256" key="1">
    <source>
        <dbReference type="ARBA" id="ARBA00006432"/>
    </source>
</evidence>
<accession>A0AAP2DNM7</accession>
<dbReference type="Proteomes" id="UP001319200">
    <property type="component" value="Unassembled WGS sequence"/>
</dbReference>
<dbReference type="RefSeq" id="WP_254163264.1">
    <property type="nucleotide sequence ID" value="NZ_JAHESF010000009.1"/>
</dbReference>
<sequence length="369" mass="40946">MSYPYASIWINGRTVLLDMIVQDQVKSQSTFEESTFTFMREWLSGEETFTAQTSGSTGEPKVITFTREQMMASARLTAQALSLRPSYQALVCIDTRYIGGKMMLARSFVTGMKILAVDPCACPLQKIPVDTCVNFAAFVPYQVQSMLVSKHPHFLNNPDVAIIGGAPLDEQTIGQLQGLLCRCYATYGMTETLSHIALRALNGAVRDEQFHTLPGISLHKDERGCLVAEVPFLKERVVTNDLVEITGHDRFQWLGRWDNVINSGGVKVIPEKVEAALEKIFSEAGITSRFFVHGIPDKTFGNKVVLVVEAAGHTQGLLEKIFPEILARIPAYERPREVLITENFSATGSGKINRGNTLKNIHSSFTIRK</sequence>
<dbReference type="InterPro" id="IPR000873">
    <property type="entry name" value="AMP-dep_synth/lig_dom"/>
</dbReference>
<gene>
    <name evidence="4" type="ORF">KK083_10940</name>
</gene>
<evidence type="ECO:0000313" key="4">
    <source>
        <dbReference type="EMBL" id="MBT1697394.1"/>
    </source>
</evidence>
<dbReference type="InterPro" id="IPR042099">
    <property type="entry name" value="ANL_N_sf"/>
</dbReference>
<feature type="domain" description="AMP-dependent synthetase/ligase" evidence="3">
    <location>
        <begin position="53"/>
        <end position="200"/>
    </location>
</feature>
<evidence type="ECO:0000256" key="2">
    <source>
        <dbReference type="ARBA" id="ARBA00022598"/>
    </source>
</evidence>
<keyword evidence="2" id="KW-0436">Ligase</keyword>
<dbReference type="PANTHER" id="PTHR43201">
    <property type="entry name" value="ACYL-COA SYNTHETASE"/>
    <property type="match status" value="1"/>
</dbReference>
<comment type="similarity">
    <text evidence="1">Belongs to the ATP-dependent AMP-binding enzyme family.</text>
</comment>
<comment type="caution">
    <text evidence="4">The sequence shown here is derived from an EMBL/GenBank/DDBJ whole genome shotgun (WGS) entry which is preliminary data.</text>
</comment>
<keyword evidence="5" id="KW-1185">Reference proteome</keyword>
<dbReference type="Pfam" id="PF00501">
    <property type="entry name" value="AMP-binding"/>
    <property type="match status" value="1"/>
</dbReference>
<reference evidence="4 5" key="1">
    <citation type="submission" date="2021-05" db="EMBL/GenBank/DDBJ databases">
        <title>A Polyphasic approach of four new species of the genus Ohtaekwangia: Ohtaekwangia histidinii sp. nov., Ohtaekwangia cretensis sp. nov., Ohtaekwangia indiensis sp. nov., Ohtaekwangia reichenbachii sp. nov. from diverse environment.</title>
        <authorList>
            <person name="Octaviana S."/>
        </authorList>
    </citation>
    <scope>NUCLEOTIDE SEQUENCE [LARGE SCALE GENOMIC DNA]</scope>
    <source>
        <strain evidence="4 5">PWU4</strain>
    </source>
</reference>
<name>A0AAP2DNM7_9BACT</name>
<evidence type="ECO:0000259" key="3">
    <source>
        <dbReference type="Pfam" id="PF00501"/>
    </source>
</evidence>
<dbReference type="GO" id="GO:0006631">
    <property type="term" value="P:fatty acid metabolic process"/>
    <property type="evidence" value="ECO:0007669"/>
    <property type="project" value="TreeGrafter"/>
</dbReference>
<organism evidence="4 5">
    <name type="scientific">Chryseosolibacter histidini</name>
    <dbReference type="NCBI Taxonomy" id="2782349"/>
    <lineage>
        <taxon>Bacteria</taxon>
        <taxon>Pseudomonadati</taxon>
        <taxon>Bacteroidota</taxon>
        <taxon>Cytophagia</taxon>
        <taxon>Cytophagales</taxon>
        <taxon>Chryseotaleaceae</taxon>
        <taxon>Chryseosolibacter</taxon>
    </lineage>
</organism>
<dbReference type="Gene3D" id="3.30.300.30">
    <property type="match status" value="1"/>
</dbReference>
<protein>
    <submittedName>
        <fullName evidence="4">AMP-binding protein</fullName>
    </submittedName>
</protein>
<proteinExistence type="inferred from homology"/>
<dbReference type="EMBL" id="JAHESF010000009">
    <property type="protein sequence ID" value="MBT1697394.1"/>
    <property type="molecule type" value="Genomic_DNA"/>
</dbReference>